<gene>
    <name evidence="2" type="ORF">ACIF0M_14230</name>
</gene>
<accession>A0ABW8B1V4</accession>
<dbReference type="SUPFAM" id="SSF53448">
    <property type="entry name" value="Nucleotide-diphospho-sugar transferases"/>
    <property type="match status" value="1"/>
</dbReference>
<dbReference type="PANTHER" id="PTHR32385">
    <property type="entry name" value="MANNOSYL PHOSPHORYLINOSITOL CERAMIDE SYNTHASE"/>
    <property type="match status" value="1"/>
</dbReference>
<dbReference type="EMBL" id="JBITRD010000017">
    <property type="protein sequence ID" value="MFI7846651.1"/>
    <property type="molecule type" value="Genomic_DNA"/>
</dbReference>
<organism evidence="2 3">
    <name type="scientific">Dorea amylophila</name>
    <dbReference type="NCBI Taxonomy" id="2981789"/>
    <lineage>
        <taxon>Bacteria</taxon>
        <taxon>Bacillati</taxon>
        <taxon>Bacillota</taxon>
        <taxon>Clostridia</taxon>
        <taxon>Lachnospirales</taxon>
        <taxon>Lachnospiraceae</taxon>
        <taxon>Dorea</taxon>
    </lineage>
</organism>
<dbReference type="Gene3D" id="3.90.550.20">
    <property type="match status" value="1"/>
</dbReference>
<dbReference type="PANTHER" id="PTHR32385:SF15">
    <property type="entry name" value="INOSITOL PHOSPHOCERAMIDE MANNOSYLTRANSFERASE 1"/>
    <property type="match status" value="1"/>
</dbReference>
<dbReference type="RefSeq" id="WP_396570499.1">
    <property type="nucleotide sequence ID" value="NZ_JBITRD010000017.1"/>
</dbReference>
<dbReference type="InterPro" id="IPR029044">
    <property type="entry name" value="Nucleotide-diphossugar_trans"/>
</dbReference>
<dbReference type="Proteomes" id="UP001614216">
    <property type="component" value="Unassembled WGS sequence"/>
</dbReference>
<evidence type="ECO:0000313" key="2">
    <source>
        <dbReference type="EMBL" id="MFI7846651.1"/>
    </source>
</evidence>
<proteinExistence type="predicted"/>
<evidence type="ECO:0000313" key="3">
    <source>
        <dbReference type="Proteomes" id="UP001614216"/>
    </source>
</evidence>
<keyword evidence="3" id="KW-1185">Reference proteome</keyword>
<dbReference type="InterPro" id="IPR007577">
    <property type="entry name" value="GlycoTrfase_DXD_sugar-bd_CS"/>
</dbReference>
<reference evidence="2 3" key="1">
    <citation type="submission" date="2024-08" db="EMBL/GenBank/DDBJ databases">
        <authorList>
            <person name="Vancuren S.J."/>
            <person name="Allen-Vercoe E."/>
        </authorList>
    </citation>
    <scope>NUCLEOTIDE SEQUENCE [LARGE SCALE GENOMIC DNA]</scope>
    <source>
        <strain evidence="2 3">16-6-I_42_FAA</strain>
    </source>
</reference>
<comment type="caution">
    <text evidence="2">The sequence shown here is derived from an EMBL/GenBank/DDBJ whole genome shotgun (WGS) entry which is preliminary data.</text>
</comment>
<keyword evidence="1" id="KW-0808">Transferase</keyword>
<protein>
    <submittedName>
        <fullName evidence="2">Glycosyltransferase family 32 protein</fullName>
    </submittedName>
</protein>
<name>A0ABW8B1V4_9FIRM</name>
<dbReference type="Pfam" id="PF04488">
    <property type="entry name" value="Gly_transf_sug"/>
    <property type="match status" value="1"/>
</dbReference>
<sequence>MIPKKIHYCWFGRNPKPDIVLKCIKSWKRYMPEYEIIEWNEENYDVNKCKYTAEAYKAGKWAFVSDYARFDVLNTMGGIYFDTDVELLKKIPDDILLNNAFTGMESAGKVSPGLIFASVPQHPFLQKILNVYNEASFIQNGKRNYKTVNEFTTEILESNGFELKQEYQKVDDVAIYPSTIFCGYDQDLREYDIRPETISVHHYSGTWKKKTIKNYIQNGIKKIFGKKGYVCILKIKRKLFGIHEG</sequence>
<evidence type="ECO:0000256" key="1">
    <source>
        <dbReference type="ARBA" id="ARBA00022679"/>
    </source>
</evidence>
<dbReference type="InterPro" id="IPR051706">
    <property type="entry name" value="Glycosyltransferase_domain"/>
</dbReference>